<protein>
    <recommendedName>
        <fullName evidence="4">FtsX-like permease family protein</fullName>
    </recommendedName>
</protein>
<keyword evidence="1" id="KW-1133">Transmembrane helix</keyword>
<evidence type="ECO:0008006" key="4">
    <source>
        <dbReference type="Google" id="ProtNLM"/>
    </source>
</evidence>
<dbReference type="EMBL" id="FRAR01000019">
    <property type="protein sequence ID" value="SHK64873.1"/>
    <property type="molecule type" value="Genomic_DNA"/>
</dbReference>
<proteinExistence type="predicted"/>
<accession>A0A1M6U6S4</accession>
<dbReference type="RefSeq" id="WP_072915088.1">
    <property type="nucleotide sequence ID" value="NZ_FRAR01000019.1"/>
</dbReference>
<feature type="transmembrane region" description="Helical" evidence="1">
    <location>
        <begin position="46"/>
        <end position="68"/>
    </location>
</feature>
<keyword evidence="1" id="KW-0472">Membrane</keyword>
<evidence type="ECO:0000313" key="2">
    <source>
        <dbReference type="EMBL" id="SHK64873.1"/>
    </source>
</evidence>
<organism evidence="2 3">
    <name type="scientific">Desulforamulus aeronauticus DSM 10349</name>
    <dbReference type="NCBI Taxonomy" id="1121421"/>
    <lineage>
        <taxon>Bacteria</taxon>
        <taxon>Bacillati</taxon>
        <taxon>Bacillota</taxon>
        <taxon>Clostridia</taxon>
        <taxon>Eubacteriales</taxon>
        <taxon>Peptococcaceae</taxon>
        <taxon>Desulforamulus</taxon>
    </lineage>
</organism>
<dbReference type="OrthoDB" id="1726338at2"/>
<feature type="transmembrane region" description="Helical" evidence="1">
    <location>
        <begin position="80"/>
        <end position="100"/>
    </location>
</feature>
<evidence type="ECO:0000256" key="1">
    <source>
        <dbReference type="SAM" id="Phobius"/>
    </source>
</evidence>
<dbReference type="Proteomes" id="UP000183997">
    <property type="component" value="Unassembled WGS sequence"/>
</dbReference>
<gene>
    <name evidence="2" type="ORF">SAMN02745123_02602</name>
</gene>
<name>A0A1M6U6S4_9FIRM</name>
<keyword evidence="3" id="KW-1185">Reference proteome</keyword>
<dbReference type="STRING" id="1121421.SAMN02745123_02602"/>
<feature type="transmembrane region" description="Helical" evidence="1">
    <location>
        <begin position="6"/>
        <end position="25"/>
    </location>
</feature>
<evidence type="ECO:0000313" key="3">
    <source>
        <dbReference type="Proteomes" id="UP000183997"/>
    </source>
</evidence>
<keyword evidence="1" id="KW-0812">Transmembrane</keyword>
<reference evidence="3" key="1">
    <citation type="submission" date="2016-11" db="EMBL/GenBank/DDBJ databases">
        <authorList>
            <person name="Varghese N."/>
            <person name="Submissions S."/>
        </authorList>
    </citation>
    <scope>NUCLEOTIDE SEQUENCE [LARGE SCALE GENOMIC DNA]</scope>
    <source>
        <strain evidence="3">DSM 10349</strain>
    </source>
</reference>
<sequence length="115" mass="12749">MVGSIIMGVVVALLIFFSLSERVKLKRYRKEWDVIGESKMSPLSESLAGLIGTAGGIYLSLVMLKTFLEVEIPARVNVSTVSVEPMAAISFVLAIVSPYLNRLSKGLKRLKFRFR</sequence>
<dbReference type="AlphaFoldDB" id="A0A1M6U6S4"/>